<dbReference type="InterPro" id="IPR036116">
    <property type="entry name" value="FN3_sf"/>
</dbReference>
<keyword evidence="3" id="KW-0547">Nucleotide-binding</keyword>
<dbReference type="Proteomes" id="UP000515135">
    <property type="component" value="Unplaced"/>
</dbReference>
<accession>A0A6P5AP06</accession>
<keyword evidence="2" id="KW-0812">Transmembrane</keyword>
<name>A0A6P5AP06_BRABE</name>
<evidence type="ECO:0000313" key="10">
    <source>
        <dbReference type="RefSeq" id="XP_019644817.1"/>
    </source>
</evidence>
<dbReference type="InterPro" id="IPR013783">
    <property type="entry name" value="Ig-like_fold"/>
</dbReference>
<dbReference type="GO" id="GO:0005524">
    <property type="term" value="F:ATP binding"/>
    <property type="evidence" value="ECO:0007669"/>
    <property type="project" value="UniProtKB-KW"/>
</dbReference>
<sequence>MSKNQEDEIEWPASESNPPAHPYLSSLVSCKVGCDSWTNTSIAECSRTCNESFTANSTVKVAPCSTGCTFAQDVYVERIKAGLNPPSPPYLPSSDLVSNDSVVLQWTAANSSLVTYLVQWRFDQGNSDWRFYQSAQPLQEPNITVSGLHAYTTYRFRVLWLLTPDEFIPSLQSQAIQTLPFGAPSSPPIITQITSPTKRSVYVAWNPPQFPNRPLVAYNLILTNLDQNSALPVYKDLPATQRYYQFSRNVRPNTTYSVEVRAQNSEGMGPAAVANVTTLATNPESDSVYPVLLMGTNHHILRVDLDGGDDYFDETEDDKLFESANDSVSIIGVASHVRRQQVYYSDTAGTIGRVSMVNSSDTAVILTGVNHLSYLSVDWLHDRLYYVSGKVYE</sequence>
<dbReference type="Pfam" id="PF00041">
    <property type="entry name" value="fn3"/>
    <property type="match status" value="2"/>
</dbReference>
<keyword evidence="5" id="KW-1133">Transmembrane helix</keyword>
<evidence type="ECO:0000256" key="6">
    <source>
        <dbReference type="ARBA" id="ARBA00023136"/>
    </source>
</evidence>
<dbReference type="PROSITE" id="PS51257">
    <property type="entry name" value="PROKAR_LIPOPROTEIN"/>
    <property type="match status" value="1"/>
</dbReference>
<dbReference type="InterPro" id="IPR050449">
    <property type="entry name" value="Ephrin_rcpt_TKs"/>
</dbReference>
<dbReference type="CDD" id="cd00063">
    <property type="entry name" value="FN3"/>
    <property type="match status" value="2"/>
</dbReference>
<dbReference type="SMART" id="SM00060">
    <property type="entry name" value="FN3"/>
    <property type="match status" value="2"/>
</dbReference>
<evidence type="ECO:0000256" key="7">
    <source>
        <dbReference type="ARBA" id="ARBA00023170"/>
    </source>
</evidence>
<dbReference type="Gene3D" id="2.120.10.30">
    <property type="entry name" value="TolB, C-terminal domain"/>
    <property type="match status" value="1"/>
</dbReference>
<dbReference type="GO" id="GO:0030425">
    <property type="term" value="C:dendrite"/>
    <property type="evidence" value="ECO:0007669"/>
    <property type="project" value="TreeGrafter"/>
</dbReference>
<dbReference type="PANTHER" id="PTHR46877:SF14">
    <property type="entry name" value="RECEPTOR PROTEIN-TYROSINE KINASE"/>
    <property type="match status" value="1"/>
</dbReference>
<dbReference type="GO" id="GO:0005005">
    <property type="term" value="F:transmembrane-ephrin receptor activity"/>
    <property type="evidence" value="ECO:0007669"/>
    <property type="project" value="TreeGrafter"/>
</dbReference>
<proteinExistence type="predicted"/>
<dbReference type="SUPFAM" id="SSF49265">
    <property type="entry name" value="Fibronectin type III"/>
    <property type="match status" value="1"/>
</dbReference>
<dbReference type="AlphaFoldDB" id="A0A6P5AP06"/>
<feature type="domain" description="Fibronectin type-III" evidence="8">
    <location>
        <begin position="88"/>
        <end position="181"/>
    </location>
</feature>
<dbReference type="InterPro" id="IPR003961">
    <property type="entry name" value="FN3_dom"/>
</dbReference>
<reference evidence="10" key="1">
    <citation type="submission" date="2025-08" db="UniProtKB">
        <authorList>
            <consortium name="RefSeq"/>
        </authorList>
    </citation>
    <scope>IDENTIFICATION</scope>
    <source>
        <tissue evidence="10">Gonad</tissue>
    </source>
</reference>
<feature type="domain" description="Fibronectin type-III" evidence="8">
    <location>
        <begin position="187"/>
        <end position="284"/>
    </location>
</feature>
<evidence type="ECO:0000256" key="5">
    <source>
        <dbReference type="ARBA" id="ARBA00022989"/>
    </source>
</evidence>
<dbReference type="Gene3D" id="2.60.40.10">
    <property type="entry name" value="Immunoglobulins"/>
    <property type="match status" value="2"/>
</dbReference>
<dbReference type="KEGG" id="bbel:109485574"/>
<keyword evidence="4" id="KW-0067">ATP-binding</keyword>
<evidence type="ECO:0000256" key="3">
    <source>
        <dbReference type="ARBA" id="ARBA00022741"/>
    </source>
</evidence>
<evidence type="ECO:0000256" key="1">
    <source>
        <dbReference type="ARBA" id="ARBA00004167"/>
    </source>
</evidence>
<dbReference type="SUPFAM" id="SSF63825">
    <property type="entry name" value="YWTD domain"/>
    <property type="match status" value="1"/>
</dbReference>
<evidence type="ECO:0000256" key="4">
    <source>
        <dbReference type="ARBA" id="ARBA00022840"/>
    </source>
</evidence>
<dbReference type="GO" id="GO:0005886">
    <property type="term" value="C:plasma membrane"/>
    <property type="evidence" value="ECO:0007669"/>
    <property type="project" value="TreeGrafter"/>
</dbReference>
<dbReference type="RefSeq" id="XP_019644817.1">
    <property type="nucleotide sequence ID" value="XM_019789258.1"/>
</dbReference>
<dbReference type="GeneID" id="109485574"/>
<protein>
    <submittedName>
        <fullName evidence="10">Proto-oncogene tyrosine-protein kinase ROS-like</fullName>
    </submittedName>
</protein>
<evidence type="ECO:0000313" key="9">
    <source>
        <dbReference type="Proteomes" id="UP000515135"/>
    </source>
</evidence>
<dbReference type="PANTHER" id="PTHR46877">
    <property type="entry name" value="EPH RECEPTOR A5"/>
    <property type="match status" value="1"/>
</dbReference>
<dbReference type="InterPro" id="IPR011042">
    <property type="entry name" value="6-blade_b-propeller_TolB-like"/>
</dbReference>
<dbReference type="GO" id="GO:0007411">
    <property type="term" value="P:axon guidance"/>
    <property type="evidence" value="ECO:0007669"/>
    <property type="project" value="TreeGrafter"/>
</dbReference>
<gene>
    <name evidence="10" type="primary">LOC109485574</name>
</gene>
<evidence type="ECO:0000259" key="8">
    <source>
        <dbReference type="PROSITE" id="PS50853"/>
    </source>
</evidence>
<keyword evidence="9" id="KW-1185">Reference proteome</keyword>
<evidence type="ECO:0000256" key="2">
    <source>
        <dbReference type="ARBA" id="ARBA00022692"/>
    </source>
</evidence>
<keyword evidence="7" id="KW-0675">Receptor</keyword>
<keyword evidence="6" id="KW-0472">Membrane</keyword>
<organism evidence="9 10">
    <name type="scientific">Branchiostoma belcheri</name>
    <name type="common">Amphioxus</name>
    <dbReference type="NCBI Taxonomy" id="7741"/>
    <lineage>
        <taxon>Eukaryota</taxon>
        <taxon>Metazoa</taxon>
        <taxon>Chordata</taxon>
        <taxon>Cephalochordata</taxon>
        <taxon>Leptocardii</taxon>
        <taxon>Amphioxiformes</taxon>
        <taxon>Branchiostomatidae</taxon>
        <taxon>Branchiostoma</taxon>
    </lineage>
</organism>
<dbReference type="OrthoDB" id="65481at2759"/>
<dbReference type="PROSITE" id="PS50853">
    <property type="entry name" value="FN3"/>
    <property type="match status" value="2"/>
</dbReference>
<comment type="subcellular location">
    <subcellularLocation>
        <location evidence="1">Membrane</location>
        <topology evidence="1">Single-pass membrane protein</topology>
    </subcellularLocation>
</comment>